<feature type="compositionally biased region" description="Basic and acidic residues" evidence="1">
    <location>
        <begin position="105"/>
        <end position="122"/>
    </location>
</feature>
<feature type="region of interest" description="Disordered" evidence="1">
    <location>
        <begin position="54"/>
        <end position="133"/>
    </location>
</feature>
<dbReference type="Gene3D" id="2.30.30.30">
    <property type="match status" value="1"/>
</dbReference>
<dbReference type="EMBL" id="LR862134">
    <property type="protein sequence ID" value="CAD1839328.1"/>
    <property type="molecule type" value="Genomic_DNA"/>
</dbReference>
<evidence type="ECO:0000313" key="2">
    <source>
        <dbReference type="EMBL" id="CAD1839328.1"/>
    </source>
</evidence>
<feature type="compositionally biased region" description="Basic and acidic residues" evidence="1">
    <location>
        <begin position="56"/>
        <end position="83"/>
    </location>
</feature>
<reference evidence="2" key="1">
    <citation type="submission" date="2020-07" db="EMBL/GenBank/DDBJ databases">
        <authorList>
            <person name="Lin J."/>
        </authorList>
    </citation>
    <scope>NUCLEOTIDE SEQUENCE</scope>
</reference>
<dbReference type="InterPro" id="IPR014722">
    <property type="entry name" value="Rib_uL2_dom2"/>
</dbReference>
<dbReference type="AlphaFoldDB" id="A0A6V7Q8M6"/>
<protein>
    <submittedName>
        <fullName evidence="2">Uncharacterized protein</fullName>
    </submittedName>
</protein>
<sequence>MLWRKMMRPPPLFALCIHPYPFPAPPETNDEVQPAGVELAAQVPEGALHGAVERAAGADERAAVGRAAEQVRRPVDAGAEGRRGPGRAGHLQGPRGQGRPGLPPEVDHPRRADHPREGERLDRQRRRGPSKVVITKLKLDKDRKALLDRKARGRAAADKAKGAKFTTEDVAAAAAAAAAPSLQEID</sequence>
<name>A0A6V7Q8M6_ANACO</name>
<proteinExistence type="predicted"/>
<gene>
    <name evidence="2" type="ORF">CB5_LOCUS22539</name>
</gene>
<evidence type="ECO:0000256" key="1">
    <source>
        <dbReference type="SAM" id="MobiDB-lite"/>
    </source>
</evidence>
<organism evidence="2">
    <name type="scientific">Ananas comosus var. bracteatus</name>
    <name type="common">red pineapple</name>
    <dbReference type="NCBI Taxonomy" id="296719"/>
    <lineage>
        <taxon>Eukaryota</taxon>
        <taxon>Viridiplantae</taxon>
        <taxon>Streptophyta</taxon>
        <taxon>Embryophyta</taxon>
        <taxon>Tracheophyta</taxon>
        <taxon>Spermatophyta</taxon>
        <taxon>Magnoliopsida</taxon>
        <taxon>Liliopsida</taxon>
        <taxon>Poales</taxon>
        <taxon>Bromeliaceae</taxon>
        <taxon>Bromelioideae</taxon>
        <taxon>Ananas</taxon>
    </lineage>
</organism>
<accession>A0A6V7Q8M6</accession>